<dbReference type="Proteomes" id="UP000282892">
    <property type="component" value="Chromosome"/>
</dbReference>
<dbReference type="OrthoDB" id="9794508at2"/>
<dbReference type="EMBL" id="CP022572">
    <property type="protein sequence ID" value="AZU60684.1"/>
    <property type="molecule type" value="Genomic_DNA"/>
</dbReference>
<reference evidence="7 8" key="1">
    <citation type="submission" date="2017-07" db="EMBL/GenBank/DDBJ databases">
        <title>The complete genome sequence of Bacillus mesonae strain H20-5, an efficient strain improving plant abiotic stress resistance.</title>
        <authorList>
            <person name="Kim S.Y."/>
            <person name="Song H."/>
            <person name="Sang M.K."/>
            <person name="Weon H.-Y."/>
            <person name="Song J."/>
        </authorList>
    </citation>
    <scope>NUCLEOTIDE SEQUENCE [LARGE SCALE GENOMIC DNA]</scope>
    <source>
        <strain evidence="7 8">H20-5</strain>
    </source>
</reference>
<protein>
    <submittedName>
        <fullName evidence="7">RNA polymerase factor sigma C</fullName>
    </submittedName>
</protein>
<dbReference type="AlphaFoldDB" id="A0A3Q9QQA6"/>
<evidence type="ECO:0000259" key="6">
    <source>
        <dbReference type="Pfam" id="PF08281"/>
    </source>
</evidence>
<dbReference type="GO" id="GO:0016987">
    <property type="term" value="F:sigma factor activity"/>
    <property type="evidence" value="ECO:0007669"/>
    <property type="project" value="UniProtKB-KW"/>
</dbReference>
<gene>
    <name evidence="7" type="ORF">CHR53_05060</name>
</gene>
<dbReference type="InterPro" id="IPR013249">
    <property type="entry name" value="RNA_pol_sigma70_r4_t2"/>
</dbReference>
<evidence type="ECO:0000259" key="5">
    <source>
        <dbReference type="Pfam" id="PF04542"/>
    </source>
</evidence>
<dbReference type="InterPro" id="IPR007627">
    <property type="entry name" value="RNA_pol_sigma70_r2"/>
</dbReference>
<name>A0A3Q9QQA6_9BACI</name>
<comment type="similarity">
    <text evidence="1">Belongs to the sigma-70 factor family. ECF subfamily.</text>
</comment>
<dbReference type="PANTHER" id="PTHR43133">
    <property type="entry name" value="RNA POLYMERASE ECF-TYPE SIGMA FACTO"/>
    <property type="match status" value="1"/>
</dbReference>
<dbReference type="SUPFAM" id="SSF88659">
    <property type="entry name" value="Sigma3 and sigma4 domains of RNA polymerase sigma factors"/>
    <property type="match status" value="1"/>
</dbReference>
<evidence type="ECO:0000313" key="7">
    <source>
        <dbReference type="EMBL" id="AZU60684.1"/>
    </source>
</evidence>
<dbReference type="InterPro" id="IPR013324">
    <property type="entry name" value="RNA_pol_sigma_r3/r4-like"/>
</dbReference>
<sequence length="177" mass="20904">MDELTIEALAAVDKEELIDEIMNRYGQEILQLTFSYVNNKAIAEDLTQDIFVKCYKNLHTYNGKSKLRTWLWRIAINHCKDFLKSWYNKNVVITEEAPAMNVTKKEMVEEKVIQKEVDDQLITAVMSLPIKYREVIYLHYYEDMPIKEIALLTEVSNNTIKTRLRRAKELLKERLEG</sequence>
<organism evidence="7 8">
    <name type="scientific">Neobacillus mesonae</name>
    <dbReference type="NCBI Taxonomy" id="1193713"/>
    <lineage>
        <taxon>Bacteria</taxon>
        <taxon>Bacillati</taxon>
        <taxon>Bacillota</taxon>
        <taxon>Bacilli</taxon>
        <taxon>Bacillales</taxon>
        <taxon>Bacillaceae</taxon>
        <taxon>Neobacillus</taxon>
    </lineage>
</organism>
<keyword evidence="3" id="KW-0731">Sigma factor</keyword>
<dbReference type="PANTHER" id="PTHR43133:SF60">
    <property type="entry name" value="RNA POLYMERASE SIGMA FACTOR SIGV"/>
    <property type="match status" value="1"/>
</dbReference>
<evidence type="ECO:0000256" key="4">
    <source>
        <dbReference type="ARBA" id="ARBA00023163"/>
    </source>
</evidence>
<dbReference type="NCBIfam" id="NF006930">
    <property type="entry name" value="PRK09415.1"/>
    <property type="match status" value="1"/>
</dbReference>
<evidence type="ECO:0000313" key="8">
    <source>
        <dbReference type="Proteomes" id="UP000282892"/>
    </source>
</evidence>
<keyword evidence="4" id="KW-0804">Transcription</keyword>
<evidence type="ECO:0000256" key="3">
    <source>
        <dbReference type="ARBA" id="ARBA00023082"/>
    </source>
</evidence>
<evidence type="ECO:0000256" key="2">
    <source>
        <dbReference type="ARBA" id="ARBA00023015"/>
    </source>
</evidence>
<dbReference type="Gene3D" id="1.10.10.10">
    <property type="entry name" value="Winged helix-like DNA-binding domain superfamily/Winged helix DNA-binding domain"/>
    <property type="match status" value="1"/>
</dbReference>
<dbReference type="STRING" id="1193713.GCA_001636315_03539"/>
<dbReference type="CDD" id="cd06171">
    <property type="entry name" value="Sigma70_r4"/>
    <property type="match status" value="1"/>
</dbReference>
<keyword evidence="8" id="KW-1185">Reference proteome</keyword>
<dbReference type="Pfam" id="PF08281">
    <property type="entry name" value="Sigma70_r4_2"/>
    <property type="match status" value="1"/>
</dbReference>
<feature type="domain" description="RNA polymerase sigma factor 70 region 4 type 2" evidence="6">
    <location>
        <begin position="119"/>
        <end position="171"/>
    </location>
</feature>
<dbReference type="NCBIfam" id="TIGR02937">
    <property type="entry name" value="sigma70-ECF"/>
    <property type="match status" value="1"/>
</dbReference>
<dbReference type="GO" id="GO:0003677">
    <property type="term" value="F:DNA binding"/>
    <property type="evidence" value="ECO:0007669"/>
    <property type="project" value="InterPro"/>
</dbReference>
<accession>A0A3Q9QQA6</accession>
<dbReference type="Gene3D" id="1.10.1740.10">
    <property type="match status" value="1"/>
</dbReference>
<dbReference type="InterPro" id="IPR036388">
    <property type="entry name" value="WH-like_DNA-bd_sf"/>
</dbReference>
<dbReference type="Pfam" id="PF04542">
    <property type="entry name" value="Sigma70_r2"/>
    <property type="match status" value="1"/>
</dbReference>
<feature type="domain" description="RNA polymerase sigma-70 region 2" evidence="5">
    <location>
        <begin position="22"/>
        <end position="84"/>
    </location>
</feature>
<proteinExistence type="inferred from homology"/>
<dbReference type="InterPro" id="IPR039425">
    <property type="entry name" value="RNA_pol_sigma-70-like"/>
</dbReference>
<keyword evidence="2" id="KW-0805">Transcription regulation</keyword>
<dbReference type="KEGG" id="nmk:CHR53_05060"/>
<dbReference type="RefSeq" id="WP_127485460.1">
    <property type="nucleotide sequence ID" value="NZ_CP022572.1"/>
</dbReference>
<dbReference type="SUPFAM" id="SSF88946">
    <property type="entry name" value="Sigma2 domain of RNA polymerase sigma factors"/>
    <property type="match status" value="1"/>
</dbReference>
<dbReference type="InterPro" id="IPR014284">
    <property type="entry name" value="RNA_pol_sigma-70_dom"/>
</dbReference>
<evidence type="ECO:0000256" key="1">
    <source>
        <dbReference type="ARBA" id="ARBA00010641"/>
    </source>
</evidence>
<dbReference type="GO" id="GO:0006352">
    <property type="term" value="P:DNA-templated transcription initiation"/>
    <property type="evidence" value="ECO:0007669"/>
    <property type="project" value="InterPro"/>
</dbReference>
<dbReference type="InterPro" id="IPR013325">
    <property type="entry name" value="RNA_pol_sigma_r2"/>
</dbReference>